<keyword evidence="2" id="KW-1185">Reference proteome</keyword>
<accession>A0ABT9FSH0</accession>
<gene>
    <name evidence="1" type="ORF">OIN60_12950</name>
</gene>
<protein>
    <submittedName>
        <fullName evidence="1">YqhG family protein</fullName>
    </submittedName>
</protein>
<evidence type="ECO:0000313" key="1">
    <source>
        <dbReference type="EMBL" id="MDP4097679.1"/>
    </source>
</evidence>
<dbReference type="Pfam" id="PF11079">
    <property type="entry name" value="YqhG"/>
    <property type="match status" value="2"/>
</dbReference>
<name>A0ABT9FSH0_9BACL</name>
<dbReference type="InterPro" id="IPR024562">
    <property type="entry name" value="YqhG"/>
</dbReference>
<evidence type="ECO:0000313" key="2">
    <source>
        <dbReference type="Proteomes" id="UP001241848"/>
    </source>
</evidence>
<dbReference type="EMBL" id="JAPCKK010000016">
    <property type="protein sequence ID" value="MDP4097679.1"/>
    <property type="molecule type" value="Genomic_DNA"/>
</dbReference>
<proteinExistence type="predicted"/>
<dbReference type="RefSeq" id="WP_305755264.1">
    <property type="nucleotide sequence ID" value="NZ_JAPCKK010000016.1"/>
</dbReference>
<sequence length="308" mass="35307">MSMSTDDIHCYVMSYLRSTGCSIIEKSPAHVTVKLSPEADKALTNRPYYWGYVERTGVPPETMSYTFVFDPAAYEQLQQAAPPVDANPDPNRMLARYFGTAPALPQLGPNRILREDVSFGSRRLQQIFAAAREGGRYVNLFEQADPQQLDARRPVKYEPWLGGCFKVEFVCDVKREELHFLGISMRTGQIEKDFGKLLVGKELSPQLAGNMHIPPVKLPLAAAVTQLESYLIEEIRGRDYRWSELARERLAEELAMIDLYYEDLLKEPDETKRTTLQEQHNARRQEMSWQYEPKVLISAINCGLFHLR</sequence>
<reference evidence="1 2" key="1">
    <citation type="submission" date="2022-10" db="EMBL/GenBank/DDBJ databases">
        <title>Paenibacillus description and whole genome data of maize root bacterial community.</title>
        <authorList>
            <person name="Marton D."/>
            <person name="Farkas M."/>
            <person name="Cserhati M."/>
        </authorList>
    </citation>
    <scope>NUCLEOTIDE SEQUENCE [LARGE SCALE GENOMIC DNA]</scope>
    <source>
        <strain evidence="1 2">P96</strain>
    </source>
</reference>
<dbReference type="Proteomes" id="UP001241848">
    <property type="component" value="Unassembled WGS sequence"/>
</dbReference>
<organism evidence="1 2">
    <name type="scientific">Paenibacillus zeirhizosphaerae</name>
    <dbReference type="NCBI Taxonomy" id="2987519"/>
    <lineage>
        <taxon>Bacteria</taxon>
        <taxon>Bacillati</taxon>
        <taxon>Bacillota</taxon>
        <taxon>Bacilli</taxon>
        <taxon>Bacillales</taxon>
        <taxon>Paenibacillaceae</taxon>
        <taxon>Paenibacillus</taxon>
    </lineage>
</organism>
<comment type="caution">
    <text evidence="1">The sequence shown here is derived from an EMBL/GenBank/DDBJ whole genome shotgun (WGS) entry which is preliminary data.</text>
</comment>